<sequence length="632" mass="67233">MFEISVTAGNLKTAPAIVAQGTGGQGGGAALDQVFGMSAAAGVISLGLLYLAFLHRTRRITWLGRLADFAGSKTNLPGWAALPLVMFVSTILTAFLGFIWDVSLHIGKGRDEGPLANPAHYFILVGLFFLFIAGALAMILPLDEKPGRAAIKLTRTWYVPTGGVLIAGAGLYALIGFPLDDIWHRIFGQDVTLWGPTHLMLIGGAGLSLVGVILLEHEGRIAMGSDAEGPDPRWHKSPVLTWLLRGSAFGGLLIGLSVFQIEFDFGVEQFQLIFQPMLIAGAGAFALVAARLMVGPGAAVYAVAFAAIVREITALLVGPVFGQPHNVFALYLGAAVVVELIALTPLVRRRLLFGAVAGLGVGTVGIWGESLWVDAVYIFPWTSSMWADSLLMTIPVGITTGLCAGLFAQALSGDGLPRPAVRRSVVLAMILALAGTTANGLTYDVPTDARATVRLTDAPPVDGYRMVTADVTIDPPDLVTDDPEWLAILAWQGAGDTLRGLVVDKLEQTGPGTYRSTKPVPVDGTWKTVLRVHDGRMLTAAPVFMAADPGIGAEEVSADAEFTRDMVSEITLLQRERNFDHPTWLFGAASLVVLVCTLLLVWALSWGTVRISSVTPRNSLRNARTEKTPSRT</sequence>
<feature type="transmembrane region" description="Helical" evidence="1">
    <location>
        <begin position="299"/>
        <end position="321"/>
    </location>
</feature>
<keyword evidence="3" id="KW-1185">Reference proteome</keyword>
<gene>
    <name evidence="2" type="ORF">SAMN05421642_1096</name>
</gene>
<dbReference type="OrthoDB" id="3328774at2"/>
<name>A0A239JPD1_9NOCA</name>
<keyword evidence="1" id="KW-1133">Transmembrane helix</keyword>
<evidence type="ECO:0000256" key="1">
    <source>
        <dbReference type="SAM" id="Phobius"/>
    </source>
</evidence>
<protein>
    <submittedName>
        <fullName evidence="2">Uncharacterized protein</fullName>
    </submittedName>
</protein>
<feature type="transmembrane region" description="Helical" evidence="1">
    <location>
        <begin position="34"/>
        <end position="55"/>
    </location>
</feature>
<dbReference type="EMBL" id="FZOW01000009">
    <property type="protein sequence ID" value="SNT07685.1"/>
    <property type="molecule type" value="Genomic_DNA"/>
</dbReference>
<feature type="transmembrane region" description="Helical" evidence="1">
    <location>
        <begin position="157"/>
        <end position="177"/>
    </location>
</feature>
<dbReference type="RefSeq" id="WP_089247888.1">
    <property type="nucleotide sequence ID" value="NZ_FZOW01000009.1"/>
</dbReference>
<feature type="transmembrane region" description="Helical" evidence="1">
    <location>
        <begin position="390"/>
        <end position="412"/>
    </location>
</feature>
<feature type="transmembrane region" description="Helical" evidence="1">
    <location>
        <begin position="242"/>
        <end position="261"/>
    </location>
</feature>
<evidence type="ECO:0000313" key="3">
    <source>
        <dbReference type="Proteomes" id="UP000198327"/>
    </source>
</evidence>
<keyword evidence="1" id="KW-0472">Membrane</keyword>
<feature type="transmembrane region" description="Helical" evidence="1">
    <location>
        <begin position="584"/>
        <end position="604"/>
    </location>
</feature>
<accession>A0A239JPD1</accession>
<keyword evidence="1" id="KW-0812">Transmembrane</keyword>
<feature type="transmembrane region" description="Helical" evidence="1">
    <location>
        <begin position="351"/>
        <end position="370"/>
    </location>
</feature>
<dbReference type="Proteomes" id="UP000198327">
    <property type="component" value="Unassembled WGS sequence"/>
</dbReference>
<proteinExistence type="predicted"/>
<organism evidence="2 3">
    <name type="scientific">Rhodococcoides kyotonense</name>
    <dbReference type="NCBI Taxonomy" id="398843"/>
    <lineage>
        <taxon>Bacteria</taxon>
        <taxon>Bacillati</taxon>
        <taxon>Actinomycetota</taxon>
        <taxon>Actinomycetes</taxon>
        <taxon>Mycobacteriales</taxon>
        <taxon>Nocardiaceae</taxon>
        <taxon>Rhodococcoides</taxon>
    </lineage>
</organism>
<feature type="transmembrane region" description="Helical" evidence="1">
    <location>
        <begin position="327"/>
        <end position="344"/>
    </location>
</feature>
<evidence type="ECO:0000313" key="2">
    <source>
        <dbReference type="EMBL" id="SNT07685.1"/>
    </source>
</evidence>
<feature type="transmembrane region" description="Helical" evidence="1">
    <location>
        <begin position="197"/>
        <end position="215"/>
    </location>
</feature>
<feature type="transmembrane region" description="Helical" evidence="1">
    <location>
        <begin position="273"/>
        <end position="292"/>
    </location>
</feature>
<reference evidence="3" key="1">
    <citation type="submission" date="2017-06" db="EMBL/GenBank/DDBJ databases">
        <authorList>
            <person name="Varghese N."/>
            <person name="Submissions S."/>
        </authorList>
    </citation>
    <scope>NUCLEOTIDE SEQUENCE [LARGE SCALE GENOMIC DNA]</scope>
    <source>
        <strain evidence="3">JCM 23211</strain>
    </source>
</reference>
<dbReference type="STRING" id="398843.A3K89_11940"/>
<feature type="transmembrane region" description="Helical" evidence="1">
    <location>
        <begin position="76"/>
        <end position="100"/>
    </location>
</feature>
<feature type="transmembrane region" description="Helical" evidence="1">
    <location>
        <begin position="120"/>
        <end position="142"/>
    </location>
</feature>
<dbReference type="AlphaFoldDB" id="A0A239JPD1"/>